<evidence type="ECO:0000313" key="1">
    <source>
        <dbReference type="EMBL" id="KAF4400493.1"/>
    </source>
</evidence>
<dbReference type="EMBL" id="JAATIQ010000017">
    <property type="protein sequence ID" value="KAF4400493.1"/>
    <property type="molecule type" value="Genomic_DNA"/>
</dbReference>
<dbReference type="AlphaFoldDB" id="A0A7J6HZ21"/>
<keyword evidence="2" id="KW-1185">Reference proteome</keyword>
<comment type="caution">
    <text evidence="1">The sequence shown here is derived from an EMBL/GenBank/DDBJ whole genome shotgun (WGS) entry which is preliminary data.</text>
</comment>
<proteinExistence type="predicted"/>
<reference evidence="1 2" key="1">
    <citation type="journal article" date="2020" name="bioRxiv">
        <title>Sequence and annotation of 42 cannabis genomes reveals extensive copy number variation in cannabinoid synthesis and pathogen resistance genes.</title>
        <authorList>
            <person name="Mckernan K.J."/>
            <person name="Helbert Y."/>
            <person name="Kane L.T."/>
            <person name="Ebling H."/>
            <person name="Zhang L."/>
            <person name="Liu B."/>
            <person name="Eaton Z."/>
            <person name="Mclaughlin S."/>
            <person name="Kingan S."/>
            <person name="Baybayan P."/>
            <person name="Concepcion G."/>
            <person name="Jordan M."/>
            <person name="Riva A."/>
            <person name="Barbazuk W."/>
            <person name="Harkins T."/>
        </authorList>
    </citation>
    <scope>NUCLEOTIDE SEQUENCE [LARGE SCALE GENOMIC DNA]</scope>
    <source>
        <strain evidence="2">cv. Jamaican Lion 4</strain>
        <tissue evidence="1">Leaf</tissue>
    </source>
</reference>
<gene>
    <name evidence="1" type="ORF">G4B88_023286</name>
</gene>
<dbReference type="Proteomes" id="UP000583929">
    <property type="component" value="Unassembled WGS sequence"/>
</dbReference>
<name>A0A7J6HZ21_CANSA</name>
<accession>A0A7J6HZ21</accession>
<evidence type="ECO:0000313" key="2">
    <source>
        <dbReference type="Proteomes" id="UP000583929"/>
    </source>
</evidence>
<organism evidence="1 2">
    <name type="scientific">Cannabis sativa</name>
    <name type="common">Hemp</name>
    <name type="synonym">Marijuana</name>
    <dbReference type="NCBI Taxonomy" id="3483"/>
    <lineage>
        <taxon>Eukaryota</taxon>
        <taxon>Viridiplantae</taxon>
        <taxon>Streptophyta</taxon>
        <taxon>Embryophyta</taxon>
        <taxon>Tracheophyta</taxon>
        <taxon>Spermatophyta</taxon>
        <taxon>Magnoliopsida</taxon>
        <taxon>eudicotyledons</taxon>
        <taxon>Gunneridae</taxon>
        <taxon>Pentapetalae</taxon>
        <taxon>rosids</taxon>
        <taxon>fabids</taxon>
        <taxon>Rosales</taxon>
        <taxon>Cannabaceae</taxon>
        <taxon>Cannabis</taxon>
    </lineage>
</organism>
<sequence length="121" mass="13289">MERKLGQPKILLSLLQFFLQNYSAVQKRKQPAAGASAIVNLGQSSHATPAPIPWTKPPVGAFKLNIDAAVNASSYPPPPPKKHYTFATATAKANVLSYLKILFLPLSIFYYILKWNQGCCT</sequence>
<protein>
    <submittedName>
        <fullName evidence="1">Uncharacterized protein</fullName>
    </submittedName>
</protein>